<keyword evidence="3" id="KW-1185">Reference proteome</keyword>
<evidence type="ECO:0000313" key="2">
    <source>
        <dbReference type="EMBL" id="CAG9530887.1"/>
    </source>
</evidence>
<dbReference type="Gene3D" id="3.10.100.10">
    <property type="entry name" value="Mannose-Binding Protein A, subunit A"/>
    <property type="match status" value="1"/>
</dbReference>
<organism evidence="2 3">
    <name type="scientific">Cercopithifilaria johnstoni</name>
    <dbReference type="NCBI Taxonomy" id="2874296"/>
    <lineage>
        <taxon>Eukaryota</taxon>
        <taxon>Metazoa</taxon>
        <taxon>Ecdysozoa</taxon>
        <taxon>Nematoda</taxon>
        <taxon>Chromadorea</taxon>
        <taxon>Rhabditida</taxon>
        <taxon>Spirurina</taxon>
        <taxon>Spiruromorpha</taxon>
        <taxon>Filarioidea</taxon>
        <taxon>Onchocercidae</taxon>
        <taxon>Cercopithifilaria</taxon>
    </lineage>
</organism>
<dbReference type="InterPro" id="IPR016187">
    <property type="entry name" value="CTDL_fold"/>
</dbReference>
<feature type="signal peptide" evidence="1">
    <location>
        <begin position="1"/>
        <end position="20"/>
    </location>
</feature>
<dbReference type="InterPro" id="IPR016186">
    <property type="entry name" value="C-type_lectin-like/link_sf"/>
</dbReference>
<name>A0A8J2PWI8_9BILA</name>
<protein>
    <submittedName>
        <fullName evidence="2">Uncharacterized protein</fullName>
    </submittedName>
</protein>
<dbReference type="Proteomes" id="UP000746747">
    <property type="component" value="Unassembled WGS sequence"/>
</dbReference>
<dbReference type="EMBL" id="CAKAEH010000411">
    <property type="protein sequence ID" value="CAG9530887.1"/>
    <property type="molecule type" value="Genomic_DNA"/>
</dbReference>
<sequence>MSSAVVFIISLIAILSFVHCLQNLCYKDFDMKHIGWDIYCYKIYSFDRFDIDEYRAFWNGIDGDQRFCEIFTQRTGQKGYSVSIRNRKEYEFVKVQYRTADFNLISVPLLIGLKYENGRFYWFDNSTFNYTDFFEPDYKTRSYLFRKGQCRRFYMYSPPTYGKRKYFVLDIDCRVRFYEYRLLCRYKVPRSDVIFASLSTFC</sequence>
<reference evidence="2" key="1">
    <citation type="submission" date="2021-09" db="EMBL/GenBank/DDBJ databases">
        <authorList>
            <consortium name="Pathogen Informatics"/>
        </authorList>
    </citation>
    <scope>NUCLEOTIDE SEQUENCE</scope>
</reference>
<accession>A0A8J2PWI8</accession>
<dbReference type="AlphaFoldDB" id="A0A8J2PWI8"/>
<comment type="caution">
    <text evidence="2">The sequence shown here is derived from an EMBL/GenBank/DDBJ whole genome shotgun (WGS) entry which is preliminary data.</text>
</comment>
<proteinExistence type="predicted"/>
<evidence type="ECO:0000313" key="3">
    <source>
        <dbReference type="Proteomes" id="UP000746747"/>
    </source>
</evidence>
<dbReference type="OrthoDB" id="5824021at2759"/>
<feature type="chain" id="PRO_5035202815" evidence="1">
    <location>
        <begin position="21"/>
        <end position="202"/>
    </location>
</feature>
<gene>
    <name evidence="2" type="ORF">CJOHNSTONI_LOCUS1329</name>
</gene>
<evidence type="ECO:0000256" key="1">
    <source>
        <dbReference type="SAM" id="SignalP"/>
    </source>
</evidence>
<dbReference type="SUPFAM" id="SSF56436">
    <property type="entry name" value="C-type lectin-like"/>
    <property type="match status" value="1"/>
</dbReference>
<keyword evidence="1" id="KW-0732">Signal</keyword>